<dbReference type="AlphaFoldDB" id="A0A183ENA0"/>
<gene>
    <name evidence="2" type="ORF">GPUH_LOCUS22442</name>
</gene>
<evidence type="ECO:0000313" key="3">
    <source>
        <dbReference type="Proteomes" id="UP000271098"/>
    </source>
</evidence>
<proteinExistence type="predicted"/>
<name>A0A183ENA0_9BILA</name>
<organism evidence="4">
    <name type="scientific">Gongylonema pulchrum</name>
    <dbReference type="NCBI Taxonomy" id="637853"/>
    <lineage>
        <taxon>Eukaryota</taxon>
        <taxon>Metazoa</taxon>
        <taxon>Ecdysozoa</taxon>
        <taxon>Nematoda</taxon>
        <taxon>Chromadorea</taxon>
        <taxon>Rhabditida</taxon>
        <taxon>Spirurina</taxon>
        <taxon>Spiruromorpha</taxon>
        <taxon>Spiruroidea</taxon>
        <taxon>Gongylonematidae</taxon>
        <taxon>Gongylonema</taxon>
    </lineage>
</organism>
<dbReference type="Proteomes" id="UP000271098">
    <property type="component" value="Unassembled WGS sequence"/>
</dbReference>
<dbReference type="WBParaSite" id="GPUH_0002246801-mRNA-1">
    <property type="protein sequence ID" value="GPUH_0002246801-mRNA-1"/>
    <property type="gene ID" value="GPUH_0002246801"/>
</dbReference>
<evidence type="ECO:0000313" key="4">
    <source>
        <dbReference type="WBParaSite" id="GPUH_0002246801-mRNA-1"/>
    </source>
</evidence>
<keyword evidence="3" id="KW-1185">Reference proteome</keyword>
<evidence type="ECO:0000256" key="1">
    <source>
        <dbReference type="SAM" id="MobiDB-lite"/>
    </source>
</evidence>
<evidence type="ECO:0000313" key="2">
    <source>
        <dbReference type="EMBL" id="VDN40041.1"/>
    </source>
</evidence>
<reference evidence="4" key="1">
    <citation type="submission" date="2016-06" db="UniProtKB">
        <authorList>
            <consortium name="WormBaseParasite"/>
        </authorList>
    </citation>
    <scope>IDENTIFICATION</scope>
</reference>
<dbReference type="EMBL" id="UYRT01095119">
    <property type="protein sequence ID" value="VDN40041.1"/>
    <property type="molecule type" value="Genomic_DNA"/>
</dbReference>
<sequence>MQIQDPKPSLGLQSSEIGSEAPKETTIKHEDIVKKMEGLKFRIEPDFVWVDSDKELTNVHEIINDNSFPIICRIRRLSRAPRSDRFDVEALPYSEQLLARGRLSHIRIMRRQKSPEDRRECLPSFLTKWKSNDCLPHAGS</sequence>
<reference evidence="2 3" key="2">
    <citation type="submission" date="2018-11" db="EMBL/GenBank/DDBJ databases">
        <authorList>
            <consortium name="Pathogen Informatics"/>
        </authorList>
    </citation>
    <scope>NUCLEOTIDE SEQUENCE [LARGE SCALE GENOMIC DNA]</scope>
</reference>
<accession>A0A183ENA0</accession>
<dbReference type="OrthoDB" id="5799106at2759"/>
<feature type="region of interest" description="Disordered" evidence="1">
    <location>
        <begin position="1"/>
        <end position="25"/>
    </location>
</feature>
<protein>
    <submittedName>
        <fullName evidence="2 4">Uncharacterized protein</fullName>
    </submittedName>
</protein>